<feature type="non-terminal residue" evidence="1">
    <location>
        <position position="1"/>
    </location>
</feature>
<accession>A0A4Y7SV14</accession>
<feature type="non-terminal residue" evidence="1">
    <location>
        <position position="100"/>
    </location>
</feature>
<keyword evidence="2" id="KW-1185">Reference proteome</keyword>
<dbReference type="OrthoDB" id="2962022at2759"/>
<comment type="caution">
    <text evidence="1">The sequence shown here is derived from an EMBL/GenBank/DDBJ whole genome shotgun (WGS) entry which is preliminary data.</text>
</comment>
<name>A0A4Y7SV14_COPMI</name>
<dbReference type="Proteomes" id="UP000298030">
    <property type="component" value="Unassembled WGS sequence"/>
</dbReference>
<gene>
    <name evidence="1" type="ORF">FA13DRAFT_1588864</name>
</gene>
<protein>
    <submittedName>
        <fullName evidence="1">Uncharacterized protein</fullName>
    </submittedName>
</protein>
<organism evidence="1 2">
    <name type="scientific">Coprinellus micaceus</name>
    <name type="common">Glistening ink-cap mushroom</name>
    <name type="synonym">Coprinus micaceus</name>
    <dbReference type="NCBI Taxonomy" id="71717"/>
    <lineage>
        <taxon>Eukaryota</taxon>
        <taxon>Fungi</taxon>
        <taxon>Dikarya</taxon>
        <taxon>Basidiomycota</taxon>
        <taxon>Agaricomycotina</taxon>
        <taxon>Agaricomycetes</taxon>
        <taxon>Agaricomycetidae</taxon>
        <taxon>Agaricales</taxon>
        <taxon>Agaricineae</taxon>
        <taxon>Psathyrellaceae</taxon>
        <taxon>Coprinellus</taxon>
    </lineage>
</organism>
<evidence type="ECO:0000313" key="1">
    <source>
        <dbReference type="EMBL" id="TEB25458.1"/>
    </source>
</evidence>
<evidence type="ECO:0000313" key="2">
    <source>
        <dbReference type="Proteomes" id="UP000298030"/>
    </source>
</evidence>
<dbReference type="EMBL" id="QPFP01000056">
    <property type="protein sequence ID" value="TEB25458.1"/>
    <property type="molecule type" value="Genomic_DNA"/>
</dbReference>
<reference evidence="1 2" key="1">
    <citation type="journal article" date="2019" name="Nat. Ecol. Evol.">
        <title>Megaphylogeny resolves global patterns of mushroom evolution.</title>
        <authorList>
            <person name="Varga T."/>
            <person name="Krizsan K."/>
            <person name="Foldi C."/>
            <person name="Dima B."/>
            <person name="Sanchez-Garcia M."/>
            <person name="Sanchez-Ramirez S."/>
            <person name="Szollosi G.J."/>
            <person name="Szarkandi J.G."/>
            <person name="Papp V."/>
            <person name="Albert L."/>
            <person name="Andreopoulos W."/>
            <person name="Angelini C."/>
            <person name="Antonin V."/>
            <person name="Barry K.W."/>
            <person name="Bougher N.L."/>
            <person name="Buchanan P."/>
            <person name="Buyck B."/>
            <person name="Bense V."/>
            <person name="Catcheside P."/>
            <person name="Chovatia M."/>
            <person name="Cooper J."/>
            <person name="Damon W."/>
            <person name="Desjardin D."/>
            <person name="Finy P."/>
            <person name="Geml J."/>
            <person name="Haridas S."/>
            <person name="Hughes K."/>
            <person name="Justo A."/>
            <person name="Karasinski D."/>
            <person name="Kautmanova I."/>
            <person name="Kiss B."/>
            <person name="Kocsube S."/>
            <person name="Kotiranta H."/>
            <person name="LaButti K.M."/>
            <person name="Lechner B.E."/>
            <person name="Liimatainen K."/>
            <person name="Lipzen A."/>
            <person name="Lukacs Z."/>
            <person name="Mihaltcheva S."/>
            <person name="Morgado L.N."/>
            <person name="Niskanen T."/>
            <person name="Noordeloos M.E."/>
            <person name="Ohm R.A."/>
            <person name="Ortiz-Santana B."/>
            <person name="Ovrebo C."/>
            <person name="Racz N."/>
            <person name="Riley R."/>
            <person name="Savchenko A."/>
            <person name="Shiryaev A."/>
            <person name="Soop K."/>
            <person name="Spirin V."/>
            <person name="Szebenyi C."/>
            <person name="Tomsovsky M."/>
            <person name="Tulloss R.E."/>
            <person name="Uehling J."/>
            <person name="Grigoriev I.V."/>
            <person name="Vagvolgyi C."/>
            <person name="Papp T."/>
            <person name="Martin F.M."/>
            <person name="Miettinen O."/>
            <person name="Hibbett D.S."/>
            <person name="Nagy L.G."/>
        </authorList>
    </citation>
    <scope>NUCLEOTIDE SEQUENCE [LARGE SCALE GENOMIC DNA]</scope>
    <source>
        <strain evidence="1 2">FP101781</strain>
    </source>
</reference>
<proteinExistence type="predicted"/>
<sequence>SSNWSCAYDAVVTCLAAMYKEQPDSWRNSWRNESAAAQLLAIDFNTALSSAGFRASSLDDARDHMRDLLYAANPSLFPRYGAVGTAAVDILDVIAPRELR</sequence>
<dbReference type="AlphaFoldDB" id="A0A4Y7SV14"/>